<accession>A0A178ZPD3</accession>
<keyword evidence="2" id="KW-1133">Transmembrane helix</keyword>
<dbReference type="Proteomes" id="UP000078343">
    <property type="component" value="Unassembled WGS sequence"/>
</dbReference>
<dbReference type="GeneID" id="30008019"/>
<feature type="transmembrane region" description="Helical" evidence="2">
    <location>
        <begin position="182"/>
        <end position="203"/>
    </location>
</feature>
<evidence type="ECO:0000256" key="1">
    <source>
        <dbReference type="SAM" id="MobiDB-lite"/>
    </source>
</evidence>
<feature type="region of interest" description="Disordered" evidence="1">
    <location>
        <begin position="1"/>
        <end position="33"/>
    </location>
</feature>
<dbReference type="EMBL" id="LVYI01000003">
    <property type="protein sequence ID" value="OAP61647.1"/>
    <property type="molecule type" value="Genomic_DNA"/>
</dbReference>
<dbReference type="RefSeq" id="XP_018695014.1">
    <property type="nucleotide sequence ID" value="XM_018835364.1"/>
</dbReference>
<sequence length="619" mass="66624">MYRRVHQAPAAPRKHARARDRETAPPPTSKFQKHMSGRYGDIWLSFSIVTLPMLAFSALLLGLVYHYRVTHSPAATSGLRTDDLTDEPGIYYVDLSATVLIFIASWSSTLGPLLAGFLMALASYPLSKKYWNDVLHQHPDLPTPFQFALILKFLTSSGWGSLYSWVKYLAGWKKQRQWQSRLLTASASVTVLTTFLGFLVFLADTWLHITTSTVNFVQVSPVTGGTNYSLTLKPACLTSNNSMAVALATANGACNVNSGATQIFLADSRQTLQTLNNVSNTIAVFNNGPDPTYTYLGIPPSAGIAGRDYTATTFGMRTQCRPISNECNLNGLIGASTPFMCTPAFAGDLQQESNGWLYTYFTNDSMKSNLTIGGVQNPYYYGLAALIQNPGQPAYTANGTDIPELVTPVHGGTAFVLLCSITLYDIEYDSINGTITRLVASPSNNTVANIWQAPMANVNVAQSNLQTAATIAASTANDAQDLADQIALAYSKVALGVGAQSVRGAPALAVQERSSFLVTRLPMAPLFGLIAANLAFVLLGFILTGIALGTSGGEVREIQARLSIVGLVADRFEGGRAKDAAEDMEELFEEHDGTTGTRVGMERTATGGYAYRQWSTITG</sequence>
<keyword evidence="4" id="KW-1185">Reference proteome</keyword>
<feature type="transmembrane region" description="Helical" evidence="2">
    <location>
        <begin position="99"/>
        <end position="124"/>
    </location>
</feature>
<comment type="caution">
    <text evidence="3">The sequence shown here is derived from an EMBL/GenBank/DDBJ whole genome shotgun (WGS) entry which is preliminary data.</text>
</comment>
<gene>
    <name evidence="3" type="ORF">AYL99_03850</name>
</gene>
<dbReference type="STRING" id="1367422.A0A178ZPD3"/>
<evidence type="ECO:0000313" key="4">
    <source>
        <dbReference type="Proteomes" id="UP000078343"/>
    </source>
</evidence>
<feature type="transmembrane region" description="Helical" evidence="2">
    <location>
        <begin position="42"/>
        <end position="65"/>
    </location>
</feature>
<protein>
    <submittedName>
        <fullName evidence="3">Uncharacterized protein</fullName>
    </submittedName>
</protein>
<organism evidence="3 4">
    <name type="scientific">Fonsecaea erecta</name>
    <dbReference type="NCBI Taxonomy" id="1367422"/>
    <lineage>
        <taxon>Eukaryota</taxon>
        <taxon>Fungi</taxon>
        <taxon>Dikarya</taxon>
        <taxon>Ascomycota</taxon>
        <taxon>Pezizomycotina</taxon>
        <taxon>Eurotiomycetes</taxon>
        <taxon>Chaetothyriomycetidae</taxon>
        <taxon>Chaetothyriales</taxon>
        <taxon>Herpotrichiellaceae</taxon>
        <taxon>Fonsecaea</taxon>
    </lineage>
</organism>
<dbReference type="OrthoDB" id="3344043at2759"/>
<proteinExistence type="predicted"/>
<keyword evidence="2" id="KW-0812">Transmembrane</keyword>
<keyword evidence="2" id="KW-0472">Membrane</keyword>
<feature type="transmembrane region" description="Helical" evidence="2">
    <location>
        <begin position="523"/>
        <end position="548"/>
    </location>
</feature>
<dbReference type="AlphaFoldDB" id="A0A178ZPD3"/>
<name>A0A178ZPD3_9EURO</name>
<reference evidence="3 4" key="1">
    <citation type="submission" date="2016-04" db="EMBL/GenBank/DDBJ databases">
        <title>Draft genome of Fonsecaea erecta CBS 125763.</title>
        <authorList>
            <person name="Weiss V.A."/>
            <person name="Vicente V.A."/>
            <person name="Raittz R.T."/>
            <person name="Moreno L.F."/>
            <person name="De Souza E.M."/>
            <person name="Pedrosa F.O."/>
            <person name="Steffens M.B."/>
            <person name="Faoro H."/>
            <person name="Tadra-Sfeir M.Z."/>
            <person name="Najafzadeh M.J."/>
            <person name="Felipe M.S."/>
            <person name="Teixeira M."/>
            <person name="Sun J."/>
            <person name="Xi L."/>
            <person name="Gomes R."/>
            <person name="De Azevedo C.M."/>
            <person name="Salgado C.G."/>
            <person name="Da Silva M.B."/>
            <person name="Nascimento M.F."/>
            <person name="Queiroz-Telles F."/>
            <person name="Attili D.S."/>
            <person name="Gorbushina A."/>
        </authorList>
    </citation>
    <scope>NUCLEOTIDE SEQUENCE [LARGE SCALE GENOMIC DNA]</scope>
    <source>
        <strain evidence="3 4">CBS 125763</strain>
    </source>
</reference>
<feature type="transmembrane region" description="Helical" evidence="2">
    <location>
        <begin position="144"/>
        <end position="170"/>
    </location>
</feature>
<feature type="compositionally biased region" description="Basic residues" evidence="1">
    <location>
        <begin position="1"/>
        <end position="18"/>
    </location>
</feature>
<evidence type="ECO:0000256" key="2">
    <source>
        <dbReference type="SAM" id="Phobius"/>
    </source>
</evidence>
<evidence type="ECO:0000313" key="3">
    <source>
        <dbReference type="EMBL" id="OAP61647.1"/>
    </source>
</evidence>